<reference evidence="1" key="1">
    <citation type="submission" date="2022-07" db="EMBL/GenBank/DDBJ databases">
        <authorList>
            <consortium name="Clinical and Environmental Microbiology Branch: Whole genome sequencing antimicrobial resistance pathogens in the healthcare setting"/>
        </authorList>
    </citation>
    <scope>NUCLEOTIDE SEQUENCE</scope>
    <source>
        <strain evidence="1">Stenotrophomonas_maltophilia_2021CK-00905</strain>
    </source>
</reference>
<evidence type="ECO:0000313" key="2">
    <source>
        <dbReference type="Proteomes" id="UP001214521"/>
    </source>
</evidence>
<gene>
    <name evidence="1" type="ORF">QEK83_002532</name>
</gene>
<evidence type="ECO:0000313" key="1">
    <source>
        <dbReference type="EMBL" id="EKT4441867.1"/>
    </source>
</evidence>
<dbReference type="AlphaFoldDB" id="A0A2W6GBB4"/>
<accession>A0A2W6GBB4</accession>
<dbReference type="Proteomes" id="UP001214521">
    <property type="component" value="Unassembled WGS sequence"/>
</dbReference>
<dbReference type="RefSeq" id="WP_049447475.1">
    <property type="nucleotide sequence ID" value="NZ_CP028358.1"/>
</dbReference>
<organism evidence="1 2">
    <name type="scientific">Stenotrophomonas maltophilia</name>
    <name type="common">Pseudomonas maltophilia</name>
    <name type="synonym">Xanthomonas maltophilia</name>
    <dbReference type="NCBI Taxonomy" id="40324"/>
    <lineage>
        <taxon>Bacteria</taxon>
        <taxon>Pseudomonadati</taxon>
        <taxon>Pseudomonadota</taxon>
        <taxon>Gammaproteobacteria</taxon>
        <taxon>Lysobacterales</taxon>
        <taxon>Lysobacteraceae</taxon>
        <taxon>Stenotrophomonas</taxon>
        <taxon>Stenotrophomonas maltophilia group</taxon>
    </lineage>
</organism>
<proteinExistence type="predicted"/>
<protein>
    <submittedName>
        <fullName evidence="1">Uncharacterized protein</fullName>
    </submittedName>
</protein>
<sequence>MAVAPAPLDLAIRPDDISFKRPSLTRPTQAAFPAREPTLQVSVEDNSWMGRYARMGRRMACAELRQALASNPGSAEAIIRTMEQRKCMN</sequence>
<dbReference type="EMBL" id="ABLOMU010000026">
    <property type="protein sequence ID" value="EKT4441867.1"/>
    <property type="molecule type" value="Genomic_DNA"/>
</dbReference>
<name>A0A2W6GBB4_STEMA</name>
<comment type="caution">
    <text evidence="1">The sequence shown here is derived from an EMBL/GenBank/DDBJ whole genome shotgun (WGS) entry which is preliminary data.</text>
</comment>